<dbReference type="InterPro" id="IPR035965">
    <property type="entry name" value="PAS-like_dom_sf"/>
</dbReference>
<proteinExistence type="predicted"/>
<keyword evidence="1 3" id="KW-0597">Phosphoprotein</keyword>
<feature type="domain" description="Response regulatory" evidence="7">
    <location>
        <begin position="1013"/>
        <end position="1137"/>
    </location>
</feature>
<evidence type="ECO:0000256" key="1">
    <source>
        <dbReference type="ARBA" id="ARBA00022553"/>
    </source>
</evidence>
<dbReference type="InterPro" id="IPR000700">
    <property type="entry name" value="PAS-assoc_C"/>
</dbReference>
<dbReference type="RefSeq" id="XP_033596656.1">
    <property type="nucleotide sequence ID" value="XM_033746204.1"/>
</dbReference>
<feature type="domain" description="PAC" evidence="8">
    <location>
        <begin position="478"/>
        <end position="530"/>
    </location>
</feature>
<protein>
    <recommendedName>
        <fullName evidence="11">Histidine kinase HHK6p</fullName>
    </recommendedName>
</protein>
<feature type="modified residue" description="4-aspartylphosphate" evidence="3">
    <location>
        <position position="1068"/>
    </location>
</feature>
<dbReference type="InterPro" id="IPR036890">
    <property type="entry name" value="HATPase_C_sf"/>
</dbReference>
<evidence type="ECO:0000259" key="7">
    <source>
        <dbReference type="PROSITE" id="PS50110"/>
    </source>
</evidence>
<feature type="compositionally biased region" description="Polar residues" evidence="5">
    <location>
        <begin position="246"/>
        <end position="255"/>
    </location>
</feature>
<feature type="compositionally biased region" description="Low complexity" evidence="5">
    <location>
        <begin position="221"/>
        <end position="245"/>
    </location>
</feature>
<evidence type="ECO:0000256" key="3">
    <source>
        <dbReference type="PROSITE-ProRule" id="PRU00169"/>
    </source>
</evidence>
<dbReference type="NCBIfam" id="TIGR00229">
    <property type="entry name" value="sensory_box"/>
    <property type="match status" value="1"/>
</dbReference>
<sequence length="1367" mass="150649">MAPRRPGSPDSVRSDLSLGTQLSTSSTIAALTALQYLPIPLLVLSSYKTVILANDAFGKLLGIDLPALAEDGETLLSITEVVRGRKIADLGIDILKDGSPIWINWDDLLDRAAERTPAHPDPERHGHIHDGHTSNESLPKLTSSNLARTTVHDVSVDVLISQQSAIAKHCSLSTPLSSNLIISTWTLDNVQHYTLTFTSAAASNIQPATSRTVVKAHTRPSAHSGSSSASSTKRSKGSSNSNSDSNVSTPTLQSPNFPPYGPPTKQDHPATASIFQKASQLKDAILNSVNMPAYALWKDESFGIPNKALLDLLPEDAIPNPGDQQDFERELALEEFPIMDLVRNQVAFENRRIGMRQPKTGARLIFDVHGEPITLESTGEFIGGLVTFKDVTEYTERIAAQLKENDKQFESIANLVPILVWTGTSDGYIDWFSQRWYDFTGLSHQESVGTGWTLAIHDDDLAESGRRWQKSVATGSEYRIEYRVKRRDGQWRWMFGNAIPFRDSDGKAVKWFGTCADIHETVIARQEAKLMRQQLIQTIDHAKITLWAINRDLKFVLLEGNRIWQDKVNGRAITSADVIGRNVYEATESLVGRDDALRLREPIEAILNHQSRTEVLEEQTNHQGRIFRSRLVPMLSNSRVAGVEGNSFVDGVIGVAMDITELRSRENDLRRQEKENTKLLANAVAAKEASRMKSQFLANMSHEIRTPIAGVIGMSELLLDTVLNKEQYECADNIQRSANALLTVINDILDLSKVESGRLDIEEVQFSLSVAIRDVNKMMAFAAQRKNIAYESYIEPTIDRDLKVMGDPGRLRQILTNILTNSIKFTSEGTVCLTVSATQESRESISVQFVVEDTGIGIEEEVRKRLFKPFSQADSSTARRFGGTGLGLTISKNLVELMHGSIGLESKLGVGTKTTFSIPFSKGQYSNEGSPIIALGSIPDRLQSDVSVSCGSSEDLTPPSTPTVGNGVASSHLNRATSARRTSHQHNSGPVTARGVLPNDLLNLTDEERQKIEILVVEDNPINQQIALKTIRKLHFSVRAVWNGQEALDYLNAAPAPGHPMPNIVLMDVQMPVLDGYDATRRIRRFENPEVRNVHVIAMTASAIQGDKEKCEKAGMDDYLAKPVKGKILEKMLLKWAIAGNKRSKKENHKPRPLPLNDSSKSKPSTSSTPSPPSSILSPAHGSLDAKLDSLEFHRNTTLLLASESNSDSQLRRAQDEEQAAYSRDNKLLLASENPQAEPISVLEANLPAIRGIDEQTDDHSSHALTEENIGRLATEQHRRRGDLKRGDSLSAVPQLKAELSYDSLKVHPETNDSPQAPADRGSRSSEQPGKSSRLGVPRPSLLSRKYGSEQTVTPESSLVEQQQQNQ</sequence>
<dbReference type="CDD" id="cd17546">
    <property type="entry name" value="REC_hyHK_CKI1_RcsC-like"/>
    <property type="match status" value="1"/>
</dbReference>
<feature type="coiled-coil region" evidence="4">
    <location>
        <begin position="662"/>
        <end position="689"/>
    </location>
</feature>
<dbReference type="InterPro" id="IPR003661">
    <property type="entry name" value="HisK_dim/P_dom"/>
</dbReference>
<dbReference type="Pfam" id="PF02518">
    <property type="entry name" value="HATPase_c"/>
    <property type="match status" value="1"/>
</dbReference>
<feature type="region of interest" description="Disordered" evidence="5">
    <location>
        <begin position="1143"/>
        <end position="1182"/>
    </location>
</feature>
<dbReference type="SMART" id="SM00388">
    <property type="entry name" value="HisKA"/>
    <property type="match status" value="1"/>
</dbReference>
<feature type="domain" description="Histidine kinase" evidence="6">
    <location>
        <begin position="699"/>
        <end position="922"/>
    </location>
</feature>
<evidence type="ECO:0000256" key="2">
    <source>
        <dbReference type="ARBA" id="ARBA00023012"/>
    </source>
</evidence>
<keyword evidence="2" id="KW-0902">Two-component regulatory system</keyword>
<dbReference type="SUPFAM" id="SSF47384">
    <property type="entry name" value="Homodimeric domain of signal transducing histidine kinase"/>
    <property type="match status" value="1"/>
</dbReference>
<organism evidence="9 10">
    <name type="scientific">Pseudovirgaria hyperparasitica</name>
    <dbReference type="NCBI Taxonomy" id="470096"/>
    <lineage>
        <taxon>Eukaryota</taxon>
        <taxon>Fungi</taxon>
        <taxon>Dikarya</taxon>
        <taxon>Ascomycota</taxon>
        <taxon>Pezizomycotina</taxon>
        <taxon>Dothideomycetes</taxon>
        <taxon>Dothideomycetes incertae sedis</taxon>
        <taxon>Acrospermales</taxon>
        <taxon>Acrospermaceae</taxon>
        <taxon>Pseudovirgaria</taxon>
    </lineage>
</organism>
<gene>
    <name evidence="9" type="ORF">EJ05DRAFT_494574</name>
</gene>
<accession>A0A6A6VVL1</accession>
<dbReference type="FunFam" id="1.10.287.130:FF:000050">
    <property type="entry name" value="Related to histidine kinase"/>
    <property type="match status" value="1"/>
</dbReference>
<dbReference type="SMART" id="SM00448">
    <property type="entry name" value="REC"/>
    <property type="match status" value="1"/>
</dbReference>
<feature type="compositionally biased region" description="Basic and acidic residues" evidence="5">
    <location>
        <begin position="1257"/>
        <end position="1270"/>
    </location>
</feature>
<dbReference type="InterPro" id="IPR036097">
    <property type="entry name" value="HisK_dim/P_sf"/>
</dbReference>
<dbReference type="SMART" id="SM00086">
    <property type="entry name" value="PAC"/>
    <property type="match status" value="3"/>
</dbReference>
<dbReference type="Pfam" id="PF00072">
    <property type="entry name" value="Response_reg"/>
    <property type="match status" value="1"/>
</dbReference>
<dbReference type="SMART" id="SM00387">
    <property type="entry name" value="HATPase_c"/>
    <property type="match status" value="1"/>
</dbReference>
<evidence type="ECO:0000313" key="10">
    <source>
        <dbReference type="Proteomes" id="UP000799437"/>
    </source>
</evidence>
<dbReference type="CDD" id="cd16922">
    <property type="entry name" value="HATPase_EvgS-ArcB-TorS-like"/>
    <property type="match status" value="1"/>
</dbReference>
<evidence type="ECO:0000259" key="6">
    <source>
        <dbReference type="PROSITE" id="PS50109"/>
    </source>
</evidence>
<dbReference type="Gene3D" id="3.30.450.20">
    <property type="entry name" value="PAS domain"/>
    <property type="match status" value="2"/>
</dbReference>
<dbReference type="InterPro" id="IPR000014">
    <property type="entry name" value="PAS"/>
</dbReference>
<dbReference type="Gene3D" id="3.40.50.2300">
    <property type="match status" value="1"/>
</dbReference>
<dbReference type="PROSITE" id="PS50113">
    <property type="entry name" value="PAC"/>
    <property type="match status" value="1"/>
</dbReference>
<dbReference type="InterPro" id="IPR001789">
    <property type="entry name" value="Sig_transdc_resp-reg_receiver"/>
</dbReference>
<reference evidence="9" key="1">
    <citation type="journal article" date="2020" name="Stud. Mycol.">
        <title>101 Dothideomycetes genomes: a test case for predicting lifestyles and emergence of pathogens.</title>
        <authorList>
            <person name="Haridas S."/>
            <person name="Albert R."/>
            <person name="Binder M."/>
            <person name="Bloem J."/>
            <person name="Labutti K."/>
            <person name="Salamov A."/>
            <person name="Andreopoulos B."/>
            <person name="Baker S."/>
            <person name="Barry K."/>
            <person name="Bills G."/>
            <person name="Bluhm B."/>
            <person name="Cannon C."/>
            <person name="Castanera R."/>
            <person name="Culley D."/>
            <person name="Daum C."/>
            <person name="Ezra D."/>
            <person name="Gonzalez J."/>
            <person name="Henrissat B."/>
            <person name="Kuo A."/>
            <person name="Liang C."/>
            <person name="Lipzen A."/>
            <person name="Lutzoni F."/>
            <person name="Magnuson J."/>
            <person name="Mondo S."/>
            <person name="Nolan M."/>
            <person name="Ohm R."/>
            <person name="Pangilinan J."/>
            <person name="Park H.-J."/>
            <person name="Ramirez L."/>
            <person name="Alfaro M."/>
            <person name="Sun H."/>
            <person name="Tritt A."/>
            <person name="Yoshinaga Y."/>
            <person name="Zwiers L.-H."/>
            <person name="Turgeon B."/>
            <person name="Goodwin S."/>
            <person name="Spatafora J."/>
            <person name="Crous P."/>
            <person name="Grigoriev I."/>
        </authorList>
    </citation>
    <scope>NUCLEOTIDE SEQUENCE</scope>
    <source>
        <strain evidence="9">CBS 121739</strain>
    </source>
</reference>
<feature type="compositionally biased region" description="Basic and acidic residues" evidence="5">
    <location>
        <begin position="115"/>
        <end position="133"/>
    </location>
</feature>
<feature type="compositionally biased region" description="Polar residues" evidence="5">
    <location>
        <begin position="975"/>
        <end position="990"/>
    </location>
</feature>
<keyword evidence="4" id="KW-0175">Coiled coil</keyword>
<dbReference type="PROSITE" id="PS50109">
    <property type="entry name" value="HIS_KIN"/>
    <property type="match status" value="1"/>
</dbReference>
<evidence type="ECO:0000256" key="4">
    <source>
        <dbReference type="SAM" id="Coils"/>
    </source>
</evidence>
<dbReference type="Proteomes" id="UP000799437">
    <property type="component" value="Unassembled WGS sequence"/>
</dbReference>
<feature type="region of interest" description="Disordered" evidence="5">
    <location>
        <begin position="975"/>
        <end position="994"/>
    </location>
</feature>
<dbReference type="Pfam" id="PF08447">
    <property type="entry name" value="PAS_3"/>
    <property type="match status" value="1"/>
</dbReference>
<dbReference type="PROSITE" id="PS50110">
    <property type="entry name" value="RESPONSE_REGULATORY"/>
    <property type="match status" value="1"/>
</dbReference>
<dbReference type="InterPro" id="IPR004358">
    <property type="entry name" value="Sig_transdc_His_kin-like_C"/>
</dbReference>
<dbReference type="CDD" id="cd00082">
    <property type="entry name" value="HisKA"/>
    <property type="match status" value="1"/>
</dbReference>
<dbReference type="InterPro" id="IPR003594">
    <property type="entry name" value="HATPase_dom"/>
</dbReference>
<dbReference type="InterPro" id="IPR011006">
    <property type="entry name" value="CheY-like_superfamily"/>
</dbReference>
<dbReference type="Pfam" id="PF00512">
    <property type="entry name" value="HisKA"/>
    <property type="match status" value="1"/>
</dbReference>
<feature type="compositionally biased region" description="Polar residues" evidence="5">
    <location>
        <begin position="1349"/>
        <end position="1367"/>
    </location>
</feature>
<dbReference type="Gene3D" id="3.30.565.10">
    <property type="entry name" value="Histidine kinase-like ATPase, C-terminal domain"/>
    <property type="match status" value="1"/>
</dbReference>
<dbReference type="EMBL" id="ML996581">
    <property type="protein sequence ID" value="KAF2754205.1"/>
    <property type="molecule type" value="Genomic_DNA"/>
</dbReference>
<keyword evidence="10" id="KW-1185">Reference proteome</keyword>
<dbReference type="PANTHER" id="PTHR45339:SF1">
    <property type="entry name" value="HYBRID SIGNAL TRANSDUCTION HISTIDINE KINASE J"/>
    <property type="match status" value="1"/>
</dbReference>
<dbReference type="PANTHER" id="PTHR45339">
    <property type="entry name" value="HYBRID SIGNAL TRANSDUCTION HISTIDINE KINASE J"/>
    <property type="match status" value="1"/>
</dbReference>
<dbReference type="OrthoDB" id="60033at2759"/>
<dbReference type="SMART" id="SM00091">
    <property type="entry name" value="PAS"/>
    <property type="match status" value="2"/>
</dbReference>
<name>A0A6A6VVL1_9PEZI</name>
<evidence type="ECO:0008006" key="11">
    <source>
        <dbReference type="Google" id="ProtNLM"/>
    </source>
</evidence>
<dbReference type="FunFam" id="3.30.565.10:FF:000010">
    <property type="entry name" value="Sensor histidine kinase RcsC"/>
    <property type="match status" value="1"/>
</dbReference>
<dbReference type="CDD" id="cd00130">
    <property type="entry name" value="PAS"/>
    <property type="match status" value="1"/>
</dbReference>
<dbReference type="PRINTS" id="PR00344">
    <property type="entry name" value="BCTRLSENSOR"/>
</dbReference>
<dbReference type="GeneID" id="54487258"/>
<dbReference type="InterPro" id="IPR013655">
    <property type="entry name" value="PAS_fold_3"/>
</dbReference>
<evidence type="ECO:0000256" key="5">
    <source>
        <dbReference type="SAM" id="MobiDB-lite"/>
    </source>
</evidence>
<feature type="region of interest" description="Disordered" evidence="5">
    <location>
        <begin position="115"/>
        <end position="140"/>
    </location>
</feature>
<dbReference type="InterPro" id="IPR005467">
    <property type="entry name" value="His_kinase_dom"/>
</dbReference>
<dbReference type="InterPro" id="IPR001610">
    <property type="entry name" value="PAC"/>
</dbReference>
<dbReference type="SUPFAM" id="SSF55785">
    <property type="entry name" value="PYP-like sensor domain (PAS domain)"/>
    <property type="match status" value="1"/>
</dbReference>
<feature type="region of interest" description="Disordered" evidence="5">
    <location>
        <begin position="210"/>
        <end position="269"/>
    </location>
</feature>
<dbReference type="Gene3D" id="1.10.287.130">
    <property type="match status" value="1"/>
</dbReference>
<feature type="compositionally biased region" description="Basic residues" evidence="5">
    <location>
        <begin position="1143"/>
        <end position="1152"/>
    </location>
</feature>
<feature type="region of interest" description="Disordered" evidence="5">
    <location>
        <begin position="947"/>
        <end position="970"/>
    </location>
</feature>
<dbReference type="SUPFAM" id="SSF55874">
    <property type="entry name" value="ATPase domain of HSP90 chaperone/DNA topoisomerase II/histidine kinase"/>
    <property type="match status" value="1"/>
</dbReference>
<evidence type="ECO:0000313" key="9">
    <source>
        <dbReference type="EMBL" id="KAF2754205.1"/>
    </source>
</evidence>
<dbReference type="GO" id="GO:0000155">
    <property type="term" value="F:phosphorelay sensor kinase activity"/>
    <property type="evidence" value="ECO:0007669"/>
    <property type="project" value="InterPro"/>
</dbReference>
<evidence type="ECO:0000259" key="8">
    <source>
        <dbReference type="PROSITE" id="PS50113"/>
    </source>
</evidence>
<dbReference type="SUPFAM" id="SSF52172">
    <property type="entry name" value="CheY-like"/>
    <property type="match status" value="1"/>
</dbReference>
<dbReference type="FunFam" id="3.30.450.20:FF:000099">
    <property type="entry name" value="Sensory box sensor histidine kinase"/>
    <property type="match status" value="1"/>
</dbReference>
<feature type="region of interest" description="Disordered" evidence="5">
    <location>
        <begin position="1257"/>
        <end position="1367"/>
    </location>
</feature>